<feature type="transmembrane region" description="Helical" evidence="9">
    <location>
        <begin position="44"/>
        <end position="65"/>
    </location>
</feature>
<dbReference type="EMBL" id="PNBA02000001">
    <property type="protein sequence ID" value="KAG6436131.1"/>
    <property type="molecule type" value="Genomic_DNA"/>
</dbReference>
<dbReference type="Gene3D" id="3.30.40.10">
    <property type="entry name" value="Zinc/RING finger domain, C3HC4 (zinc finger)"/>
    <property type="match status" value="1"/>
</dbReference>
<evidence type="ECO:0000313" key="11">
    <source>
        <dbReference type="EMBL" id="KAG6436131.1"/>
    </source>
</evidence>
<dbReference type="Proteomes" id="UP000298416">
    <property type="component" value="Unassembled WGS sequence"/>
</dbReference>
<keyword evidence="4 8" id="KW-0863">Zinc-finger</keyword>
<dbReference type="AlphaFoldDB" id="A0A8X8YPB7"/>
<dbReference type="SMART" id="SM00184">
    <property type="entry name" value="RING"/>
    <property type="match status" value="1"/>
</dbReference>
<evidence type="ECO:0000256" key="9">
    <source>
        <dbReference type="SAM" id="Phobius"/>
    </source>
</evidence>
<evidence type="ECO:0000256" key="2">
    <source>
        <dbReference type="ARBA" id="ARBA00012483"/>
    </source>
</evidence>
<evidence type="ECO:0000256" key="6">
    <source>
        <dbReference type="ARBA" id="ARBA00022833"/>
    </source>
</evidence>
<evidence type="ECO:0000259" key="10">
    <source>
        <dbReference type="PROSITE" id="PS50089"/>
    </source>
</evidence>
<feature type="domain" description="RING-type" evidence="10">
    <location>
        <begin position="101"/>
        <end position="143"/>
    </location>
</feature>
<reference evidence="11" key="2">
    <citation type="submission" date="2020-08" db="EMBL/GenBank/DDBJ databases">
        <title>Plant Genome Project.</title>
        <authorList>
            <person name="Zhang R.-G."/>
        </authorList>
    </citation>
    <scope>NUCLEOTIDE SEQUENCE</scope>
    <source>
        <strain evidence="11">Huo1</strain>
        <tissue evidence="11">Leaf</tissue>
    </source>
</reference>
<keyword evidence="3" id="KW-0479">Metal-binding</keyword>
<evidence type="ECO:0000256" key="5">
    <source>
        <dbReference type="ARBA" id="ARBA00022786"/>
    </source>
</evidence>
<evidence type="ECO:0000256" key="3">
    <source>
        <dbReference type="ARBA" id="ARBA00022723"/>
    </source>
</evidence>
<accession>A0A8X8YPB7</accession>
<keyword evidence="12" id="KW-1185">Reference proteome</keyword>
<dbReference type="PROSITE" id="PS50089">
    <property type="entry name" value="ZF_RING_2"/>
    <property type="match status" value="1"/>
</dbReference>
<dbReference type="EC" id="2.3.2.27" evidence="2"/>
<evidence type="ECO:0000256" key="7">
    <source>
        <dbReference type="ARBA" id="ARBA00024209"/>
    </source>
</evidence>
<keyword evidence="9" id="KW-1133">Transmembrane helix</keyword>
<proteinExistence type="inferred from homology"/>
<evidence type="ECO:0000256" key="4">
    <source>
        <dbReference type="ARBA" id="ARBA00022771"/>
    </source>
</evidence>
<dbReference type="PANTHER" id="PTHR14155:SF592">
    <property type="entry name" value="RING-H2 FINGER PROTEIN ATL57"/>
    <property type="match status" value="1"/>
</dbReference>
<comment type="caution">
    <text evidence="11">The sequence shown here is derived from an EMBL/GenBank/DDBJ whole genome shotgun (WGS) entry which is preliminary data.</text>
</comment>
<dbReference type="PANTHER" id="PTHR14155">
    <property type="entry name" value="RING FINGER DOMAIN-CONTAINING"/>
    <property type="match status" value="1"/>
</dbReference>
<dbReference type="GO" id="GO:0008270">
    <property type="term" value="F:zinc ion binding"/>
    <property type="evidence" value="ECO:0007669"/>
    <property type="project" value="UniProtKB-KW"/>
</dbReference>
<dbReference type="SUPFAM" id="SSF57850">
    <property type="entry name" value="RING/U-box"/>
    <property type="match status" value="1"/>
</dbReference>
<keyword evidence="9" id="KW-0812">Transmembrane</keyword>
<reference evidence="11" key="1">
    <citation type="submission" date="2018-01" db="EMBL/GenBank/DDBJ databases">
        <authorList>
            <person name="Mao J.F."/>
        </authorList>
    </citation>
    <scope>NUCLEOTIDE SEQUENCE</scope>
    <source>
        <strain evidence="11">Huo1</strain>
        <tissue evidence="11">Leaf</tissue>
    </source>
</reference>
<evidence type="ECO:0000313" key="12">
    <source>
        <dbReference type="Proteomes" id="UP000298416"/>
    </source>
</evidence>
<dbReference type="Pfam" id="PF13639">
    <property type="entry name" value="zf-RING_2"/>
    <property type="match status" value="1"/>
</dbReference>
<dbReference type="InterPro" id="IPR013083">
    <property type="entry name" value="Znf_RING/FYVE/PHD"/>
</dbReference>
<dbReference type="GO" id="GO:0061630">
    <property type="term" value="F:ubiquitin protein ligase activity"/>
    <property type="evidence" value="ECO:0007669"/>
    <property type="project" value="UniProtKB-EC"/>
</dbReference>
<keyword evidence="9" id="KW-0472">Membrane</keyword>
<comment type="similarity">
    <text evidence="7">Belongs to the RING-type zinc finger family. ATL subfamily.</text>
</comment>
<keyword evidence="6" id="KW-0862">Zinc</keyword>
<protein>
    <recommendedName>
        <fullName evidence="2">RING-type E3 ubiquitin transferase</fullName>
        <ecNumber evidence="2">2.3.2.27</ecNumber>
    </recommendedName>
</protein>
<dbReference type="InterPro" id="IPR053238">
    <property type="entry name" value="RING-H2_zinc_finger"/>
</dbReference>
<comment type="catalytic activity">
    <reaction evidence="1">
        <text>S-ubiquitinyl-[E2 ubiquitin-conjugating enzyme]-L-cysteine + [acceptor protein]-L-lysine = [E2 ubiquitin-conjugating enzyme]-L-cysteine + N(6)-ubiquitinyl-[acceptor protein]-L-lysine.</text>
        <dbReference type="EC" id="2.3.2.27"/>
    </reaction>
</comment>
<keyword evidence="5" id="KW-0833">Ubl conjugation pathway</keyword>
<dbReference type="InterPro" id="IPR001841">
    <property type="entry name" value="Znf_RING"/>
</dbReference>
<organism evidence="11">
    <name type="scientific">Salvia splendens</name>
    <name type="common">Scarlet sage</name>
    <dbReference type="NCBI Taxonomy" id="180675"/>
    <lineage>
        <taxon>Eukaryota</taxon>
        <taxon>Viridiplantae</taxon>
        <taxon>Streptophyta</taxon>
        <taxon>Embryophyta</taxon>
        <taxon>Tracheophyta</taxon>
        <taxon>Spermatophyta</taxon>
        <taxon>Magnoliopsida</taxon>
        <taxon>eudicotyledons</taxon>
        <taxon>Gunneridae</taxon>
        <taxon>Pentapetalae</taxon>
        <taxon>asterids</taxon>
        <taxon>lamiids</taxon>
        <taxon>Lamiales</taxon>
        <taxon>Lamiaceae</taxon>
        <taxon>Nepetoideae</taxon>
        <taxon>Mentheae</taxon>
        <taxon>Salviinae</taxon>
        <taxon>Salvia</taxon>
        <taxon>Salvia subgen. Calosphace</taxon>
        <taxon>core Calosphace</taxon>
    </lineage>
</organism>
<gene>
    <name evidence="11" type="ORF">SASPL_101015</name>
</gene>
<sequence length="151" mass="16633">MNPVTCRRLLQPNNGPTAAASPRVMENSAAAMAAAYKRQLDSSIALTIIVLLTAFFFIGLVSFLIRRSSAEARPDQEGGAAEAVTSLPLVTYTQQQMMEECPICLSEFEEGETVKLIPYCGHVFHAKCVDTWLHLHVTCPLCRSDQLFKQS</sequence>
<evidence type="ECO:0000256" key="1">
    <source>
        <dbReference type="ARBA" id="ARBA00000900"/>
    </source>
</evidence>
<evidence type="ECO:0000256" key="8">
    <source>
        <dbReference type="PROSITE-ProRule" id="PRU00175"/>
    </source>
</evidence>
<dbReference type="CDD" id="cd16461">
    <property type="entry name" value="RING-H2_EL5-like"/>
    <property type="match status" value="1"/>
</dbReference>
<name>A0A8X8YPB7_SALSN</name>